<dbReference type="Pfam" id="PF18369">
    <property type="entry name" value="PKS_DE"/>
    <property type="match status" value="1"/>
</dbReference>
<dbReference type="InterPro" id="IPR020806">
    <property type="entry name" value="PKS_PP-bd"/>
</dbReference>
<dbReference type="InterPro" id="IPR013968">
    <property type="entry name" value="PKS_KR"/>
</dbReference>
<dbReference type="GO" id="GO:0004315">
    <property type="term" value="F:3-oxoacyl-[acyl-carrier-protein] synthase activity"/>
    <property type="evidence" value="ECO:0007669"/>
    <property type="project" value="InterPro"/>
</dbReference>
<evidence type="ECO:0000256" key="5">
    <source>
        <dbReference type="ARBA" id="ARBA00023194"/>
    </source>
</evidence>
<keyword evidence="3" id="KW-0597">Phosphoprotein</keyword>
<dbReference type="CDD" id="cd08952">
    <property type="entry name" value="KR_1_SDR_x"/>
    <property type="match status" value="1"/>
</dbReference>
<dbReference type="InterPro" id="IPR018201">
    <property type="entry name" value="Ketoacyl_synth_AS"/>
</dbReference>
<dbReference type="RefSeq" id="WP_150174769.1">
    <property type="nucleotide sequence ID" value="NZ_CP029193.1"/>
</dbReference>
<evidence type="ECO:0000256" key="6">
    <source>
        <dbReference type="ARBA" id="ARBA00023268"/>
    </source>
</evidence>
<dbReference type="GO" id="GO:0004312">
    <property type="term" value="F:fatty acid synthase activity"/>
    <property type="evidence" value="ECO:0007669"/>
    <property type="project" value="TreeGrafter"/>
</dbReference>
<keyword evidence="7" id="KW-0012">Acyltransferase</keyword>
<dbReference type="Pfam" id="PF00698">
    <property type="entry name" value="Acyl_transf_1"/>
    <property type="match status" value="1"/>
</dbReference>
<keyword evidence="12" id="KW-1185">Reference proteome</keyword>
<dbReference type="SUPFAM" id="SSF101173">
    <property type="entry name" value="Docking domain B of the erythromycin polyketide synthase (DEBS)"/>
    <property type="match status" value="1"/>
</dbReference>
<dbReference type="InterPro" id="IPR036736">
    <property type="entry name" value="ACP-like_sf"/>
</dbReference>
<dbReference type="Pfam" id="PF00109">
    <property type="entry name" value="ketoacyl-synt"/>
    <property type="match status" value="1"/>
</dbReference>
<evidence type="ECO:0000313" key="11">
    <source>
        <dbReference type="EMBL" id="QES30690.1"/>
    </source>
</evidence>
<organism evidence="11 12">
    <name type="scientific">Streptomyces venezuelae</name>
    <dbReference type="NCBI Taxonomy" id="54571"/>
    <lineage>
        <taxon>Bacteria</taxon>
        <taxon>Bacillati</taxon>
        <taxon>Actinomycetota</taxon>
        <taxon>Actinomycetes</taxon>
        <taxon>Kitasatosporales</taxon>
        <taxon>Streptomycetaceae</taxon>
        <taxon>Streptomyces</taxon>
    </lineage>
</organism>
<dbReference type="Pfam" id="PF08659">
    <property type="entry name" value="KR"/>
    <property type="match status" value="1"/>
</dbReference>
<dbReference type="InterPro" id="IPR009081">
    <property type="entry name" value="PP-bd_ACP"/>
</dbReference>
<evidence type="ECO:0000259" key="9">
    <source>
        <dbReference type="PROSITE" id="PS50075"/>
    </source>
</evidence>
<dbReference type="GO" id="GO:0033068">
    <property type="term" value="P:macrolide biosynthetic process"/>
    <property type="evidence" value="ECO:0007669"/>
    <property type="project" value="UniProtKB-ARBA"/>
</dbReference>
<evidence type="ECO:0000256" key="3">
    <source>
        <dbReference type="ARBA" id="ARBA00022553"/>
    </source>
</evidence>
<dbReference type="FunFam" id="3.40.366.10:FF:000002">
    <property type="entry name" value="Probable polyketide synthase 2"/>
    <property type="match status" value="1"/>
</dbReference>
<dbReference type="PROSITE" id="PS00012">
    <property type="entry name" value="PHOSPHOPANTETHEINE"/>
    <property type="match status" value="1"/>
</dbReference>
<dbReference type="PROSITE" id="PS50075">
    <property type="entry name" value="CARRIER"/>
    <property type="match status" value="1"/>
</dbReference>
<dbReference type="FunFam" id="3.40.47.10:FF:000019">
    <property type="entry name" value="Polyketide synthase type I"/>
    <property type="match status" value="1"/>
</dbReference>
<dbReference type="GO" id="GO:0031177">
    <property type="term" value="F:phosphopantetheine binding"/>
    <property type="evidence" value="ECO:0007669"/>
    <property type="project" value="InterPro"/>
</dbReference>
<dbReference type="NCBIfam" id="NF045894">
    <property type="entry name" value="PKS_plus_SDR"/>
    <property type="match status" value="1"/>
</dbReference>
<dbReference type="PROSITE" id="PS52004">
    <property type="entry name" value="KS3_2"/>
    <property type="match status" value="1"/>
</dbReference>
<keyword evidence="4" id="KW-0808">Transferase</keyword>
<dbReference type="SUPFAM" id="SSF47336">
    <property type="entry name" value="ACP-like"/>
    <property type="match status" value="1"/>
</dbReference>
<dbReference type="SMART" id="SM00825">
    <property type="entry name" value="PKS_KS"/>
    <property type="match status" value="1"/>
</dbReference>
<dbReference type="SUPFAM" id="SSF51735">
    <property type="entry name" value="NAD(P)-binding Rossmann-fold domains"/>
    <property type="match status" value="2"/>
</dbReference>
<dbReference type="PANTHER" id="PTHR43775">
    <property type="entry name" value="FATTY ACID SYNTHASE"/>
    <property type="match status" value="1"/>
</dbReference>
<evidence type="ECO:0000256" key="1">
    <source>
        <dbReference type="ARBA" id="ARBA00001957"/>
    </source>
</evidence>
<feature type="region of interest" description="Disordered" evidence="8">
    <location>
        <begin position="1443"/>
        <end position="1468"/>
    </location>
</feature>
<keyword evidence="5" id="KW-0045">Antibiotic biosynthesis</keyword>
<dbReference type="Gene3D" id="3.40.50.720">
    <property type="entry name" value="NAD(P)-binding Rossmann-like Domain"/>
    <property type="match status" value="1"/>
</dbReference>
<dbReference type="InterPro" id="IPR020841">
    <property type="entry name" value="PKS_Beta-ketoAc_synthase_dom"/>
</dbReference>
<comment type="cofactor">
    <cofactor evidence="1">
        <name>pantetheine 4'-phosphate</name>
        <dbReference type="ChEBI" id="CHEBI:47942"/>
    </cofactor>
</comment>
<evidence type="ECO:0000256" key="7">
    <source>
        <dbReference type="ARBA" id="ARBA00023315"/>
    </source>
</evidence>
<dbReference type="CDD" id="cd00833">
    <property type="entry name" value="PKS"/>
    <property type="match status" value="1"/>
</dbReference>
<keyword evidence="2" id="KW-0596">Phosphopantetheine</keyword>
<evidence type="ECO:0000313" key="12">
    <source>
        <dbReference type="Proteomes" id="UP000323046"/>
    </source>
</evidence>
<dbReference type="Pfam" id="PF00550">
    <property type="entry name" value="PP-binding"/>
    <property type="match status" value="1"/>
</dbReference>
<dbReference type="PANTHER" id="PTHR43775:SF51">
    <property type="entry name" value="INACTIVE PHENOLPHTHIOCEROL SYNTHESIS POLYKETIDE SYNTHASE TYPE I PKS1-RELATED"/>
    <property type="match status" value="1"/>
</dbReference>
<dbReference type="InterPro" id="IPR015083">
    <property type="entry name" value="NorB/c/GfsB-D-like_docking"/>
</dbReference>
<dbReference type="SUPFAM" id="SSF53901">
    <property type="entry name" value="Thiolase-like"/>
    <property type="match status" value="1"/>
</dbReference>
<dbReference type="InterPro" id="IPR041618">
    <property type="entry name" value="PKS_DE"/>
</dbReference>
<dbReference type="GO" id="GO:0006633">
    <property type="term" value="P:fatty acid biosynthetic process"/>
    <property type="evidence" value="ECO:0007669"/>
    <property type="project" value="InterPro"/>
</dbReference>
<dbReference type="Gene3D" id="3.30.70.3290">
    <property type="match status" value="1"/>
</dbReference>
<dbReference type="Pfam" id="PF02801">
    <property type="entry name" value="Ketoacyl-synt_C"/>
    <property type="match status" value="1"/>
</dbReference>
<dbReference type="SMART" id="SM01294">
    <property type="entry name" value="PKS_PP_betabranch"/>
    <property type="match status" value="1"/>
</dbReference>
<dbReference type="InterPro" id="IPR014043">
    <property type="entry name" value="Acyl_transferase_dom"/>
</dbReference>
<protein>
    <submittedName>
        <fullName evidence="11">Polyketide synthase</fullName>
    </submittedName>
</protein>
<proteinExistence type="predicted"/>
<dbReference type="InterPro" id="IPR014030">
    <property type="entry name" value="Ketoacyl_synth_N"/>
</dbReference>
<accession>A0A5P2BKY5</accession>
<dbReference type="InterPro" id="IPR016035">
    <property type="entry name" value="Acyl_Trfase/lysoPLipase"/>
</dbReference>
<gene>
    <name evidence="11" type="ORF">DEJ47_33515</name>
</gene>
<dbReference type="Proteomes" id="UP000323046">
    <property type="component" value="Chromosome"/>
</dbReference>
<evidence type="ECO:0000256" key="4">
    <source>
        <dbReference type="ARBA" id="ARBA00022679"/>
    </source>
</evidence>
<sequence length="1641" mass="172389">MAHTEEKLLDYLKRVTADLRQTERRLQDVESAGHEPIAVIGMACRLPGGVRSPEEFWELISTGGDAVAPLPGNRNWDLDALYDPDPESTGTSYVREGGFVYDAGEFDPTFFGIGPSEALAMAPQQRLALETAWEAIERAGIDPLSLRASATSTFIGCDGLDYALGASEVPEGTAGYFTIGNSGSVTSGRVAYTLGLEGPAVTVDTACSSSLVSLHLAAQALRTHECALALAGGTYVMSSPAPLIGFSELRGLAPDGRCKPFSAGSDGMGMAEGTGVVLLERLSDARRNGHKVLAVIRGSAVNQDGASNGLTAPNGPSQERVIRAALANARLTAEDIDAVEAHGTGTTLGDPIEAGALIAAYGLERPEDRPLWVGAVKSNIGHTQIAAGVAGVIKMVMALQNDLLPAILHVDAPSPHVEWAGSGLRLLTEPVKWPRGERPRRAGVSSFGFSGTNAHLLLEEAPGEGAAEVEAAGVVSSVADGAVVPWVVCGRTSEALRAQAGRLGALVAGGVEASPGEVGWSLVTTRSVFEHRAVVVGRGREELVAGVAALARGEVSADVVAGAATSAGAGPVLVFPGQGSQWAGMGAQLLEESPVFEARIGECERALSEYVDWSLTEVLRGDGGELSRVEVVQPVLWAVMVSLAAVWADQGIVPAAVIGHSQGEMAAACVAGALSLEDAARIVAVRSDALRQLQGHGDMASVGTSAERVVELIGDRAGVCVAAVNGPSSTVISGSPEDVAAVVADAEAAGLRARVIDVGYASHNPQIDALHDLLTDRLADIRPTPTDIAFYSTVTAERLDDTTALDTAYWITNLRQPVRFADTVEALLADGYRLFIEASPHPVLNLGIQETIEQADASATVVPTLRRDHGDTAQLTRAAAQAFVAGADIDWRRWFPTDPAPRTIDLPTYAFQHQHYWLEHSTRAGKTLAAEHSVAEAQWWQAVDELDLDLLAETLRSQEGSDEAVRAMEPALPVLQGWRRRHREQATIDSWRYRVTWKHLPDTADPRLDGEWLLFVPDGHAEHPAVRAAVDALTEHGAASVRLHPVEAGRVRREELAAVDTSGLAGIVNLLPLDETPHPEHAAVPAGLAATTALVQALGDTGTTVPLHTVTQGAVSTGATDPLTHPLQAHVWGLGRVAALEHPRMWGGLVDLPARVDRHTLAGLAAALLPQDEDQIAVRATGTHTRRLVHAPATASGSGVGWQPRGTTLITGGTGGIGAVLARWLAREGAPHLLLTSRRGPDAPGAQELAAELRGLGTAVTLTACDVSDPRQLRDLLDGTPPEHPLTAVIHAAGMTDLTSIADLTTARLDDVLGSKSDAARNLHELTRDMDLTAFVMFSSGAGVWGSGQQGAYGAANHFLDALADHRRSQGLPATSIAWGPWAEAGMSADPESLSYFKRFGLLPIGPDLCVKALHQAVGAGDATLTVANFDWATFTPTFTAQRPSPFLDDLPENRRETEQGGSAAETGAFREELAKTPGAQRHGFLVQHVRTHAAATLGRTVEDIPAAKPFQELGFDSLTAVQLRNQLNATTGLALPPTVIFDHPTSESLASHLRAQLGGDGEPTGEAGVLAALDKWDAAYGTAGVNEAARRRIVARLHVLVSKWSPAQNGPEGGESGHADLEAASADDIFDLISNEFGKS</sequence>
<dbReference type="SUPFAM" id="SSF52151">
    <property type="entry name" value="FabD/lysophospholipase-like"/>
    <property type="match status" value="1"/>
</dbReference>
<feature type="domain" description="Carrier" evidence="9">
    <location>
        <begin position="1484"/>
        <end position="1558"/>
    </location>
</feature>
<evidence type="ECO:0000256" key="2">
    <source>
        <dbReference type="ARBA" id="ARBA00022450"/>
    </source>
</evidence>
<evidence type="ECO:0000256" key="8">
    <source>
        <dbReference type="SAM" id="MobiDB-lite"/>
    </source>
</evidence>
<dbReference type="InterPro" id="IPR016036">
    <property type="entry name" value="Malonyl_transacylase_ACP-bd"/>
</dbReference>
<keyword evidence="6" id="KW-0511">Multifunctional enzyme</keyword>
<dbReference type="Gene3D" id="3.40.47.10">
    <property type="match status" value="1"/>
</dbReference>
<dbReference type="Gene3D" id="1.10.1200.10">
    <property type="entry name" value="ACP-like"/>
    <property type="match status" value="1"/>
</dbReference>
<dbReference type="InterPro" id="IPR016039">
    <property type="entry name" value="Thiolase-like"/>
</dbReference>
<dbReference type="InterPro" id="IPR032821">
    <property type="entry name" value="PKS_assoc"/>
</dbReference>
<dbReference type="InterPro" id="IPR036291">
    <property type="entry name" value="NAD(P)-bd_dom_sf"/>
</dbReference>
<dbReference type="EMBL" id="CP029193">
    <property type="protein sequence ID" value="QES30690.1"/>
    <property type="molecule type" value="Genomic_DNA"/>
</dbReference>
<dbReference type="SMART" id="SM00823">
    <property type="entry name" value="PKS_PP"/>
    <property type="match status" value="1"/>
</dbReference>
<dbReference type="SUPFAM" id="SSF55048">
    <property type="entry name" value="Probable ACP-binding domain of malonyl-CoA ACP transacylase"/>
    <property type="match status" value="1"/>
</dbReference>
<dbReference type="Pfam" id="PF16197">
    <property type="entry name" value="KAsynt_C_assoc"/>
    <property type="match status" value="1"/>
</dbReference>
<evidence type="ECO:0000259" key="10">
    <source>
        <dbReference type="PROSITE" id="PS52004"/>
    </source>
</evidence>
<dbReference type="PROSITE" id="PS00606">
    <property type="entry name" value="KS3_1"/>
    <property type="match status" value="1"/>
</dbReference>
<dbReference type="OrthoDB" id="9778690at2"/>
<dbReference type="InterPro" id="IPR036299">
    <property type="entry name" value="Polyketide_synth_docking_sf"/>
</dbReference>
<dbReference type="InterPro" id="IPR001227">
    <property type="entry name" value="Ac_transferase_dom_sf"/>
</dbReference>
<dbReference type="Pfam" id="PF08990">
    <property type="entry name" value="Docking"/>
    <property type="match status" value="1"/>
</dbReference>
<feature type="domain" description="Ketosynthase family 3 (KS3)" evidence="10">
    <location>
        <begin position="34"/>
        <end position="460"/>
    </location>
</feature>
<reference evidence="11 12" key="1">
    <citation type="submission" date="2018-05" db="EMBL/GenBank/DDBJ databases">
        <title>Streptomyces venezuelae.</title>
        <authorList>
            <person name="Kim W."/>
            <person name="Lee N."/>
            <person name="Cho B.-K."/>
        </authorList>
    </citation>
    <scope>NUCLEOTIDE SEQUENCE [LARGE SCALE GENOMIC DNA]</scope>
    <source>
        <strain evidence="11 12">ATCC 14583</strain>
    </source>
</reference>
<dbReference type="Gene3D" id="3.40.366.10">
    <property type="entry name" value="Malonyl-Coenzyme A Acyl Carrier Protein, domain 2"/>
    <property type="match status" value="1"/>
</dbReference>
<dbReference type="FunFam" id="1.10.1200.10:FF:000007">
    <property type="entry name" value="Probable polyketide synthase pks17"/>
    <property type="match status" value="1"/>
</dbReference>
<dbReference type="InterPro" id="IPR006162">
    <property type="entry name" value="Ppantetheine_attach_site"/>
</dbReference>
<dbReference type="SMART" id="SM00822">
    <property type="entry name" value="PKS_KR"/>
    <property type="match status" value="1"/>
</dbReference>
<dbReference type="SMART" id="SM00827">
    <property type="entry name" value="PKS_AT"/>
    <property type="match status" value="1"/>
</dbReference>
<dbReference type="InterPro" id="IPR057326">
    <property type="entry name" value="KR_dom"/>
</dbReference>
<name>A0A5P2BKY5_STRVZ</name>
<dbReference type="InterPro" id="IPR050091">
    <property type="entry name" value="PKS_NRPS_Biosynth_Enz"/>
</dbReference>
<dbReference type="InterPro" id="IPR014031">
    <property type="entry name" value="Ketoacyl_synth_C"/>
</dbReference>